<feature type="transmembrane region" description="Helical" evidence="1">
    <location>
        <begin position="83"/>
        <end position="103"/>
    </location>
</feature>
<keyword evidence="1" id="KW-1133">Transmembrane helix</keyword>
<protein>
    <recommendedName>
        <fullName evidence="4">DUF1648 domain-containing protein</fullName>
    </recommendedName>
</protein>
<feature type="transmembrane region" description="Helical" evidence="1">
    <location>
        <begin position="44"/>
        <end position="62"/>
    </location>
</feature>
<dbReference type="EMBL" id="PFSC01000136">
    <property type="protein sequence ID" value="PJC30497.1"/>
    <property type="molecule type" value="Genomic_DNA"/>
</dbReference>
<sequence>MRTTLKLLFGANILMVSFFVWKYQTFPQEIPLFYSEPWGEPQIADIWFILLLPIFMNLMFFVNSQVAKKYFPNNSLFKKILSITNGTLIICFTGIFIKILLLVA</sequence>
<evidence type="ECO:0000313" key="3">
    <source>
        <dbReference type="Proteomes" id="UP000231383"/>
    </source>
</evidence>
<dbReference type="AlphaFoldDB" id="A0A2M8EXA3"/>
<keyword evidence="1" id="KW-0812">Transmembrane</keyword>
<comment type="caution">
    <text evidence="2">The sequence shown here is derived from an EMBL/GenBank/DDBJ whole genome shotgun (WGS) entry which is preliminary data.</text>
</comment>
<feature type="transmembrane region" description="Helical" evidence="1">
    <location>
        <begin position="7"/>
        <end position="24"/>
    </location>
</feature>
<organism evidence="2 3">
    <name type="scientific">Candidatus Roizmanbacteria bacterium CG_4_9_14_0_2_um_filter_39_13</name>
    <dbReference type="NCBI Taxonomy" id="1974839"/>
    <lineage>
        <taxon>Bacteria</taxon>
        <taxon>Candidatus Roizmaniibacteriota</taxon>
    </lineage>
</organism>
<accession>A0A2M8EXA3</accession>
<reference evidence="3" key="1">
    <citation type="submission" date="2017-09" db="EMBL/GenBank/DDBJ databases">
        <title>Depth-based differentiation of microbial function through sediment-hosted aquifers and enrichment of novel symbionts in the deep terrestrial subsurface.</title>
        <authorList>
            <person name="Probst A.J."/>
            <person name="Ladd B."/>
            <person name="Jarett J.K."/>
            <person name="Geller-Mcgrath D.E."/>
            <person name="Sieber C.M.K."/>
            <person name="Emerson J.B."/>
            <person name="Anantharaman K."/>
            <person name="Thomas B.C."/>
            <person name="Malmstrom R."/>
            <person name="Stieglmeier M."/>
            <person name="Klingl A."/>
            <person name="Woyke T."/>
            <person name="Ryan C.M."/>
            <person name="Banfield J.F."/>
        </authorList>
    </citation>
    <scope>NUCLEOTIDE SEQUENCE [LARGE SCALE GENOMIC DNA]</scope>
</reference>
<evidence type="ECO:0008006" key="4">
    <source>
        <dbReference type="Google" id="ProtNLM"/>
    </source>
</evidence>
<evidence type="ECO:0000256" key="1">
    <source>
        <dbReference type="SAM" id="Phobius"/>
    </source>
</evidence>
<gene>
    <name evidence="2" type="ORF">CO051_05410</name>
</gene>
<evidence type="ECO:0000313" key="2">
    <source>
        <dbReference type="EMBL" id="PJC30497.1"/>
    </source>
</evidence>
<name>A0A2M8EXA3_9BACT</name>
<proteinExistence type="predicted"/>
<keyword evidence="1" id="KW-0472">Membrane</keyword>
<dbReference type="Proteomes" id="UP000231383">
    <property type="component" value="Unassembled WGS sequence"/>
</dbReference>